<dbReference type="PANTHER" id="PTHR10492">
    <property type="match status" value="1"/>
</dbReference>
<dbReference type="InterPro" id="IPR027417">
    <property type="entry name" value="P-loop_NTPase"/>
</dbReference>
<gene>
    <name evidence="4" type="ORF">DM860_017564</name>
</gene>
<dbReference type="EC" id="5.6.2.3" evidence="2"/>
<feature type="domain" description="DNA helicase Pif1-like DEAD-box helicase" evidence="3">
    <location>
        <begin position="7"/>
        <end position="88"/>
    </location>
</feature>
<dbReference type="AlphaFoldDB" id="A0A328DUB1"/>
<evidence type="ECO:0000313" key="5">
    <source>
        <dbReference type="Proteomes" id="UP000249390"/>
    </source>
</evidence>
<keyword evidence="2" id="KW-0378">Hydrolase</keyword>
<dbReference type="Gene3D" id="3.40.50.300">
    <property type="entry name" value="P-loop containing nucleotide triphosphate hydrolases"/>
    <property type="match status" value="1"/>
</dbReference>
<dbReference type="GO" id="GO:0006281">
    <property type="term" value="P:DNA repair"/>
    <property type="evidence" value="ECO:0007669"/>
    <property type="project" value="UniProtKB-KW"/>
</dbReference>
<evidence type="ECO:0000256" key="2">
    <source>
        <dbReference type="RuleBase" id="RU363044"/>
    </source>
</evidence>
<sequence length="219" mass="24872">MTRNPLGKKIVFGGDFRQILPVIPKGTRQDTVNATINLSYLWEHFTVLRLTENMRLQSMVQAENYNSLVEFAEWIDNIGDGNVGDEKDGCAKIVLPNDIILKYFNDPIEVIVQSTYLDFNIIANDPSYLQHRTIIAPTLDVIDAVNDYMTSKNVKEESKTYLSSDNICKSDSNVDVLSDLHVSSWGRSGNHQLRAVRQKCNSRAGVNRVVENVYRFLQD</sequence>
<keyword evidence="5" id="KW-1185">Reference proteome</keyword>
<evidence type="ECO:0000259" key="3">
    <source>
        <dbReference type="Pfam" id="PF05970"/>
    </source>
</evidence>
<dbReference type="GO" id="GO:0043139">
    <property type="term" value="F:5'-3' DNA helicase activity"/>
    <property type="evidence" value="ECO:0007669"/>
    <property type="project" value="UniProtKB-EC"/>
</dbReference>
<comment type="catalytic activity">
    <reaction evidence="2">
        <text>ATP + H2O = ADP + phosphate + H(+)</text>
        <dbReference type="Rhea" id="RHEA:13065"/>
        <dbReference type="ChEBI" id="CHEBI:15377"/>
        <dbReference type="ChEBI" id="CHEBI:15378"/>
        <dbReference type="ChEBI" id="CHEBI:30616"/>
        <dbReference type="ChEBI" id="CHEBI:43474"/>
        <dbReference type="ChEBI" id="CHEBI:456216"/>
        <dbReference type="EC" id="5.6.2.3"/>
    </reaction>
</comment>
<dbReference type="GO" id="GO:0016887">
    <property type="term" value="F:ATP hydrolysis activity"/>
    <property type="evidence" value="ECO:0007669"/>
    <property type="project" value="RHEA"/>
</dbReference>
<dbReference type="Pfam" id="PF05970">
    <property type="entry name" value="PIF1"/>
    <property type="match status" value="1"/>
</dbReference>
<keyword evidence="2" id="KW-0234">DNA repair</keyword>
<dbReference type="GO" id="GO:0000723">
    <property type="term" value="P:telomere maintenance"/>
    <property type="evidence" value="ECO:0007669"/>
    <property type="project" value="InterPro"/>
</dbReference>
<evidence type="ECO:0000313" key="4">
    <source>
        <dbReference type="EMBL" id="RAL49284.1"/>
    </source>
</evidence>
<reference evidence="4 5" key="1">
    <citation type="submission" date="2018-06" db="EMBL/GenBank/DDBJ databases">
        <title>The Genome of Cuscuta australis (Dodder) Provides Insight into the Evolution of Plant Parasitism.</title>
        <authorList>
            <person name="Liu H."/>
        </authorList>
    </citation>
    <scope>NUCLEOTIDE SEQUENCE [LARGE SCALE GENOMIC DNA]</scope>
    <source>
        <strain evidence="5">cv. Yunnan</strain>
        <tissue evidence="4">Vines</tissue>
    </source>
</reference>
<protein>
    <recommendedName>
        <fullName evidence="2">ATP-dependent DNA helicase</fullName>
        <ecNumber evidence="2">5.6.2.3</ecNumber>
    </recommendedName>
</protein>
<organism evidence="4 5">
    <name type="scientific">Cuscuta australis</name>
    <dbReference type="NCBI Taxonomy" id="267555"/>
    <lineage>
        <taxon>Eukaryota</taxon>
        <taxon>Viridiplantae</taxon>
        <taxon>Streptophyta</taxon>
        <taxon>Embryophyta</taxon>
        <taxon>Tracheophyta</taxon>
        <taxon>Spermatophyta</taxon>
        <taxon>Magnoliopsida</taxon>
        <taxon>eudicotyledons</taxon>
        <taxon>Gunneridae</taxon>
        <taxon>Pentapetalae</taxon>
        <taxon>asterids</taxon>
        <taxon>lamiids</taxon>
        <taxon>Solanales</taxon>
        <taxon>Convolvulaceae</taxon>
        <taxon>Cuscuteae</taxon>
        <taxon>Cuscuta</taxon>
        <taxon>Cuscuta subgen. Grammica</taxon>
        <taxon>Cuscuta sect. Cleistogrammica</taxon>
    </lineage>
</organism>
<name>A0A328DUB1_9ASTE</name>
<comment type="similarity">
    <text evidence="2">Belongs to the helicase family.</text>
</comment>
<accession>A0A328DUB1</accession>
<dbReference type="SUPFAM" id="SSF52540">
    <property type="entry name" value="P-loop containing nucleoside triphosphate hydrolases"/>
    <property type="match status" value="1"/>
</dbReference>
<keyword evidence="2" id="KW-0233">DNA recombination</keyword>
<dbReference type="EMBL" id="NQVE01000083">
    <property type="protein sequence ID" value="RAL49284.1"/>
    <property type="molecule type" value="Genomic_DNA"/>
</dbReference>
<keyword evidence="2" id="KW-0227">DNA damage</keyword>
<dbReference type="GO" id="GO:0005524">
    <property type="term" value="F:ATP binding"/>
    <property type="evidence" value="ECO:0007669"/>
    <property type="project" value="UniProtKB-KW"/>
</dbReference>
<evidence type="ECO:0000256" key="1">
    <source>
        <dbReference type="ARBA" id="ARBA00004474"/>
    </source>
</evidence>
<keyword evidence="2" id="KW-0547">Nucleotide-binding</keyword>
<dbReference type="InterPro" id="IPR010285">
    <property type="entry name" value="DNA_helicase_pif1-like_DEAD"/>
</dbReference>
<comment type="subcellular location">
    <subcellularLocation>
        <location evidence="1">Plastid</location>
    </subcellularLocation>
</comment>
<comment type="cofactor">
    <cofactor evidence="2">
        <name>Mg(2+)</name>
        <dbReference type="ChEBI" id="CHEBI:18420"/>
    </cofactor>
</comment>
<dbReference type="GO" id="GO:0009536">
    <property type="term" value="C:plastid"/>
    <property type="evidence" value="ECO:0007669"/>
    <property type="project" value="UniProtKB-SubCell"/>
</dbReference>
<comment type="caution">
    <text evidence="4">The sequence shown here is derived from an EMBL/GenBank/DDBJ whole genome shotgun (WGS) entry which is preliminary data.</text>
</comment>
<proteinExistence type="inferred from homology"/>
<keyword evidence="2" id="KW-0067">ATP-binding</keyword>
<keyword evidence="2" id="KW-0347">Helicase</keyword>
<dbReference type="Proteomes" id="UP000249390">
    <property type="component" value="Unassembled WGS sequence"/>
</dbReference>
<dbReference type="GO" id="GO:0006310">
    <property type="term" value="P:DNA recombination"/>
    <property type="evidence" value="ECO:0007669"/>
    <property type="project" value="UniProtKB-KW"/>
</dbReference>
<dbReference type="PANTHER" id="PTHR10492:SF101">
    <property type="entry name" value="ATP-DEPENDENT DNA HELICASE"/>
    <property type="match status" value="1"/>
</dbReference>